<gene>
    <name evidence="2" type="ORF">KFK09_008765</name>
</gene>
<feature type="compositionally biased region" description="Basic and acidic residues" evidence="1">
    <location>
        <begin position="130"/>
        <end position="140"/>
    </location>
</feature>
<keyword evidence="3" id="KW-1185">Reference proteome</keyword>
<evidence type="ECO:0000313" key="2">
    <source>
        <dbReference type="EMBL" id="KAI0516093.1"/>
    </source>
</evidence>
<proteinExistence type="predicted"/>
<organism evidence="2 3">
    <name type="scientific">Dendrobium nobile</name>
    <name type="common">Orchid</name>
    <dbReference type="NCBI Taxonomy" id="94219"/>
    <lineage>
        <taxon>Eukaryota</taxon>
        <taxon>Viridiplantae</taxon>
        <taxon>Streptophyta</taxon>
        <taxon>Embryophyta</taxon>
        <taxon>Tracheophyta</taxon>
        <taxon>Spermatophyta</taxon>
        <taxon>Magnoliopsida</taxon>
        <taxon>Liliopsida</taxon>
        <taxon>Asparagales</taxon>
        <taxon>Orchidaceae</taxon>
        <taxon>Epidendroideae</taxon>
        <taxon>Malaxideae</taxon>
        <taxon>Dendrobiinae</taxon>
        <taxon>Dendrobium</taxon>
    </lineage>
</organism>
<dbReference type="EMBL" id="JAGYWB010000007">
    <property type="protein sequence ID" value="KAI0516093.1"/>
    <property type="molecule type" value="Genomic_DNA"/>
</dbReference>
<name>A0A8T3BRT2_DENNO</name>
<comment type="caution">
    <text evidence="2">The sequence shown here is derived from an EMBL/GenBank/DDBJ whole genome shotgun (WGS) entry which is preliminary data.</text>
</comment>
<protein>
    <submittedName>
        <fullName evidence="2">Uncharacterized protein</fullName>
    </submittedName>
</protein>
<feature type="region of interest" description="Disordered" evidence="1">
    <location>
        <begin position="122"/>
        <end position="145"/>
    </location>
</feature>
<dbReference type="OrthoDB" id="1288219at2759"/>
<evidence type="ECO:0000313" key="3">
    <source>
        <dbReference type="Proteomes" id="UP000829196"/>
    </source>
</evidence>
<accession>A0A8T3BRT2</accession>
<evidence type="ECO:0000256" key="1">
    <source>
        <dbReference type="SAM" id="MobiDB-lite"/>
    </source>
</evidence>
<feature type="region of interest" description="Disordered" evidence="1">
    <location>
        <begin position="174"/>
        <end position="206"/>
    </location>
</feature>
<dbReference type="AlphaFoldDB" id="A0A8T3BRT2"/>
<dbReference type="Proteomes" id="UP000829196">
    <property type="component" value="Unassembled WGS sequence"/>
</dbReference>
<reference evidence="2" key="1">
    <citation type="journal article" date="2022" name="Front. Genet.">
        <title>Chromosome-Scale Assembly of the Dendrobium nobile Genome Provides Insights Into the Molecular Mechanism of the Biosynthesis of the Medicinal Active Ingredient of Dendrobium.</title>
        <authorList>
            <person name="Xu Q."/>
            <person name="Niu S.-C."/>
            <person name="Li K.-L."/>
            <person name="Zheng P.-J."/>
            <person name="Zhang X.-J."/>
            <person name="Jia Y."/>
            <person name="Liu Y."/>
            <person name="Niu Y.-X."/>
            <person name="Yu L.-H."/>
            <person name="Chen D.-F."/>
            <person name="Zhang G.-Q."/>
        </authorList>
    </citation>
    <scope>NUCLEOTIDE SEQUENCE</scope>
    <source>
        <tissue evidence="2">Leaf</tissue>
    </source>
</reference>
<sequence>MSHFGNRNTAEGYSITRPPLFDNIPFDFWKIRMSTFLQSIDYRMWMFVNDGYVAPFKSVNGLKTPIPFNEWSNEDMDLAQLNAKCLNYFFCALKSEDYMRVFTRATSKEIWDRLKPGHLRADCPNLKSQPAKERGDDKDKYKKGKMKTQEAFWADSASESSEEEAEDEVTNLCPMANDNLDQSDQDDGCSHKRPSESMWYLDSGCS</sequence>